<reference evidence="2" key="1">
    <citation type="submission" date="2025-08" db="UniProtKB">
        <authorList>
            <consortium name="RefSeq"/>
        </authorList>
    </citation>
    <scope>IDENTIFICATION</scope>
    <source>
        <strain evidence="2">Aabys</strain>
        <tissue evidence="2">Whole body</tissue>
    </source>
</reference>
<dbReference type="PANTHER" id="PTHR11008:SF25">
    <property type="entry name" value="IP09473P-RELATED"/>
    <property type="match status" value="1"/>
</dbReference>
<gene>
    <name evidence="2" type="primary">LOC101891012</name>
</gene>
<dbReference type="GeneID" id="101891012"/>
<proteinExistence type="predicted"/>
<protein>
    <submittedName>
        <fullName evidence="2">Circadian clock-controlled protein daywake-like isoform X1</fullName>
    </submittedName>
</protein>
<dbReference type="Proteomes" id="UP001652621">
    <property type="component" value="Unplaced"/>
</dbReference>
<dbReference type="PANTHER" id="PTHR11008">
    <property type="entry name" value="PROTEIN TAKEOUT-LIKE PROTEIN"/>
    <property type="match status" value="1"/>
</dbReference>
<dbReference type="InterPro" id="IPR010562">
    <property type="entry name" value="Haemolymph_juvenile_hormone-bd"/>
</dbReference>
<dbReference type="SMART" id="SM00700">
    <property type="entry name" value="JHBP"/>
    <property type="match status" value="1"/>
</dbReference>
<organism evidence="1 2">
    <name type="scientific">Musca domestica</name>
    <name type="common">House fly</name>
    <dbReference type="NCBI Taxonomy" id="7370"/>
    <lineage>
        <taxon>Eukaryota</taxon>
        <taxon>Metazoa</taxon>
        <taxon>Ecdysozoa</taxon>
        <taxon>Arthropoda</taxon>
        <taxon>Hexapoda</taxon>
        <taxon>Insecta</taxon>
        <taxon>Pterygota</taxon>
        <taxon>Neoptera</taxon>
        <taxon>Endopterygota</taxon>
        <taxon>Diptera</taxon>
        <taxon>Brachycera</taxon>
        <taxon>Muscomorpha</taxon>
        <taxon>Muscoidea</taxon>
        <taxon>Muscidae</taxon>
        <taxon>Musca</taxon>
    </lineage>
</organism>
<sequence length="251" mass="28434">MYICGLDKLKMRFEIFTFISYNILASSSLVPCKLHDPDNGECMKTLWQNILISGINDVPGLKWISLDPYKVKRVKVTANTSVLNVTMEFKKLVLTGLIQSKIEKVSVTNGEIFTMDMKIPKVNIKGNYIMKGNVLVLNLDGKGPFNIDLGDIELRFVVKSKRVSRDSEEFFEVQSVKTNVKHLGSLHVKFNNLFGDNETLTDSANDVFNQNWHDLLGLMRPVIEEAMDASLLDQGKKYLNKLPGRIIFSDL</sequence>
<name>A0ABM3VAL2_MUSDO</name>
<dbReference type="RefSeq" id="XP_058982819.1">
    <property type="nucleotide sequence ID" value="XM_059126836.1"/>
</dbReference>
<evidence type="ECO:0000313" key="1">
    <source>
        <dbReference type="Proteomes" id="UP001652621"/>
    </source>
</evidence>
<evidence type="ECO:0000313" key="2">
    <source>
        <dbReference type="RefSeq" id="XP_058982819.1"/>
    </source>
</evidence>
<dbReference type="Gene3D" id="3.15.10.30">
    <property type="entry name" value="Haemolymph juvenile hormone binding protein"/>
    <property type="match status" value="1"/>
</dbReference>
<dbReference type="Pfam" id="PF06585">
    <property type="entry name" value="JHBP"/>
    <property type="match status" value="1"/>
</dbReference>
<accession>A0ABM3VAL2</accession>
<keyword evidence="1" id="KW-1185">Reference proteome</keyword>
<dbReference type="InterPro" id="IPR038606">
    <property type="entry name" value="To_sf"/>
</dbReference>